<dbReference type="InterPro" id="IPR001926">
    <property type="entry name" value="TrpB-like_PALP"/>
</dbReference>
<gene>
    <name evidence="2" type="ORF">UJA718_LOCUS43909</name>
</gene>
<keyword evidence="3" id="KW-1185">Reference proteome</keyword>
<accession>A0A821SY29</accession>
<dbReference type="Proteomes" id="UP000663873">
    <property type="component" value="Unassembled WGS sequence"/>
</dbReference>
<feature type="domain" description="Tryptophan synthase beta chain-like PALP" evidence="1">
    <location>
        <begin position="10"/>
        <end position="53"/>
    </location>
</feature>
<name>A0A821SY29_9BILA</name>
<evidence type="ECO:0000313" key="2">
    <source>
        <dbReference type="EMBL" id="CAF4861755.1"/>
    </source>
</evidence>
<comment type="caution">
    <text evidence="2">The sequence shown here is derived from an EMBL/GenBank/DDBJ whole genome shotgun (WGS) entry which is preliminary data.</text>
</comment>
<dbReference type="AlphaFoldDB" id="A0A821SY29"/>
<dbReference type="SUPFAM" id="SSF53686">
    <property type="entry name" value="Tryptophan synthase beta subunit-like PLP-dependent enzymes"/>
    <property type="match status" value="1"/>
</dbReference>
<feature type="non-terminal residue" evidence="2">
    <location>
        <position position="54"/>
    </location>
</feature>
<dbReference type="Pfam" id="PF00291">
    <property type="entry name" value="PALP"/>
    <property type="match status" value="1"/>
</dbReference>
<dbReference type="EMBL" id="CAJOBP010064376">
    <property type="protein sequence ID" value="CAF4861755.1"/>
    <property type="molecule type" value="Genomic_DNA"/>
</dbReference>
<dbReference type="InterPro" id="IPR036052">
    <property type="entry name" value="TrpB-like_PALP_sf"/>
</dbReference>
<protein>
    <recommendedName>
        <fullName evidence="1">Tryptophan synthase beta chain-like PALP domain-containing protein</fullName>
    </recommendedName>
</protein>
<sequence length="54" mass="5679">LYTFLSLFILGGGGLLAGIAVAIKSVNPRVQVIAVESERAPGFCTSWKAGRPVF</sequence>
<evidence type="ECO:0000259" key="1">
    <source>
        <dbReference type="Pfam" id="PF00291"/>
    </source>
</evidence>
<organism evidence="2 3">
    <name type="scientific">Rotaria socialis</name>
    <dbReference type="NCBI Taxonomy" id="392032"/>
    <lineage>
        <taxon>Eukaryota</taxon>
        <taxon>Metazoa</taxon>
        <taxon>Spiralia</taxon>
        <taxon>Gnathifera</taxon>
        <taxon>Rotifera</taxon>
        <taxon>Eurotatoria</taxon>
        <taxon>Bdelloidea</taxon>
        <taxon>Philodinida</taxon>
        <taxon>Philodinidae</taxon>
        <taxon>Rotaria</taxon>
    </lineage>
</organism>
<reference evidence="2" key="1">
    <citation type="submission" date="2021-02" db="EMBL/GenBank/DDBJ databases">
        <authorList>
            <person name="Nowell W R."/>
        </authorList>
    </citation>
    <scope>NUCLEOTIDE SEQUENCE</scope>
</reference>
<dbReference type="Gene3D" id="3.40.50.1100">
    <property type="match status" value="1"/>
</dbReference>
<proteinExistence type="predicted"/>
<evidence type="ECO:0000313" key="3">
    <source>
        <dbReference type="Proteomes" id="UP000663873"/>
    </source>
</evidence>
<feature type="non-terminal residue" evidence="2">
    <location>
        <position position="1"/>
    </location>
</feature>